<accession>A0AA35UQD2</accession>
<dbReference type="Proteomes" id="UP001177003">
    <property type="component" value="Chromosome 0"/>
</dbReference>
<reference evidence="2" key="1">
    <citation type="submission" date="2023-04" db="EMBL/GenBank/DDBJ databases">
        <authorList>
            <person name="Vijverberg K."/>
            <person name="Xiong W."/>
            <person name="Schranz E."/>
        </authorList>
    </citation>
    <scope>NUCLEOTIDE SEQUENCE</scope>
</reference>
<protein>
    <submittedName>
        <fullName evidence="2">Uncharacterized protein</fullName>
    </submittedName>
</protein>
<dbReference type="EMBL" id="OX465086">
    <property type="protein sequence ID" value="CAI9263006.1"/>
    <property type="molecule type" value="Genomic_DNA"/>
</dbReference>
<name>A0AA35UQD2_LACSI</name>
<gene>
    <name evidence="2" type="ORF">LSALG_LOCUS3710</name>
</gene>
<dbReference type="AlphaFoldDB" id="A0AA35UQD2"/>
<keyword evidence="3" id="KW-1185">Reference proteome</keyword>
<sequence>MKPIQEPIVSDVQKEVVPSKSGVLKRTKRPTHRPHHSPEPRMVIEDVPEKSISLPKGTFIFISNRIRKPQLTRKDVGSQSPLRNDTIGFYSPSSIPEKTIVIPPEVSIAECISEEVRTSGIPTSISNMDANVNLDDGISTHEAQGEKSIPDASQDGDEFMVSFTDMQFDPEEDNILDHMLMYGKQFKILNRKLSSLLQLQVDSGRQNVVFGIEIDVLLKAQEHRLKNNNVRKVKEDVNFKVADIRTEMNKEVLTLDQHYSNLHTNVDIIVYAVKKVFQFYNSLIIKVDMKSKADSTVFAKLEDLLGSLKEYLSMFEAEVAPLLRLLNLFPTDAPLPVSHVVQGVERGVAIGSLEVSGTGSSKDVDGEKVVGKVFSTQIPTSFPTLLSTTSTTMTSRPLTKDIVMCSSGGVLISKPPISKEERGNKGKVADFPLMNKNDLINVARILSSVDASKLQINNKEDFFIGFSHIKLFIDNYYDCLALNDVE</sequence>
<evidence type="ECO:0000313" key="3">
    <source>
        <dbReference type="Proteomes" id="UP001177003"/>
    </source>
</evidence>
<feature type="compositionally biased region" description="Basic residues" evidence="1">
    <location>
        <begin position="23"/>
        <end position="35"/>
    </location>
</feature>
<proteinExistence type="predicted"/>
<organism evidence="2 3">
    <name type="scientific">Lactuca saligna</name>
    <name type="common">Willowleaf lettuce</name>
    <dbReference type="NCBI Taxonomy" id="75948"/>
    <lineage>
        <taxon>Eukaryota</taxon>
        <taxon>Viridiplantae</taxon>
        <taxon>Streptophyta</taxon>
        <taxon>Embryophyta</taxon>
        <taxon>Tracheophyta</taxon>
        <taxon>Spermatophyta</taxon>
        <taxon>Magnoliopsida</taxon>
        <taxon>eudicotyledons</taxon>
        <taxon>Gunneridae</taxon>
        <taxon>Pentapetalae</taxon>
        <taxon>asterids</taxon>
        <taxon>campanulids</taxon>
        <taxon>Asterales</taxon>
        <taxon>Asteraceae</taxon>
        <taxon>Cichorioideae</taxon>
        <taxon>Cichorieae</taxon>
        <taxon>Lactucinae</taxon>
        <taxon>Lactuca</taxon>
    </lineage>
</organism>
<feature type="region of interest" description="Disordered" evidence="1">
    <location>
        <begin position="1"/>
        <end position="40"/>
    </location>
</feature>
<evidence type="ECO:0000256" key="1">
    <source>
        <dbReference type="SAM" id="MobiDB-lite"/>
    </source>
</evidence>
<evidence type="ECO:0000313" key="2">
    <source>
        <dbReference type="EMBL" id="CAI9263006.1"/>
    </source>
</evidence>